<reference evidence="1" key="1">
    <citation type="submission" date="2021-06" db="EMBL/GenBank/DDBJ databases">
        <authorList>
            <person name="Hodson N. C."/>
            <person name="Mongue J. A."/>
            <person name="Jaron S. K."/>
        </authorList>
    </citation>
    <scope>NUCLEOTIDE SEQUENCE</scope>
</reference>
<evidence type="ECO:0000313" key="2">
    <source>
        <dbReference type="Proteomes" id="UP000708208"/>
    </source>
</evidence>
<sequence length="13" mass="1557">IILFVYINKYLGT</sequence>
<accession>A0A8J2LK36</accession>
<dbReference type="Proteomes" id="UP000708208">
    <property type="component" value="Unassembled WGS sequence"/>
</dbReference>
<protein>
    <submittedName>
        <fullName evidence="1">Uncharacterized protein</fullName>
    </submittedName>
</protein>
<comment type="caution">
    <text evidence="1">The sequence shown here is derived from an EMBL/GenBank/DDBJ whole genome shotgun (WGS) entry which is preliminary data.</text>
</comment>
<name>A0A8J2LK36_9HEXA</name>
<dbReference type="EMBL" id="CAJVCH010571717">
    <property type="protein sequence ID" value="CAG7838337.1"/>
    <property type="molecule type" value="Genomic_DNA"/>
</dbReference>
<proteinExistence type="predicted"/>
<feature type="non-terminal residue" evidence="1">
    <location>
        <position position="1"/>
    </location>
</feature>
<gene>
    <name evidence="1" type="ORF">AFUS01_LOCUS47316</name>
</gene>
<keyword evidence="2" id="KW-1185">Reference proteome</keyword>
<evidence type="ECO:0000313" key="1">
    <source>
        <dbReference type="EMBL" id="CAG7838337.1"/>
    </source>
</evidence>
<organism evidence="1 2">
    <name type="scientific">Allacma fusca</name>
    <dbReference type="NCBI Taxonomy" id="39272"/>
    <lineage>
        <taxon>Eukaryota</taxon>
        <taxon>Metazoa</taxon>
        <taxon>Ecdysozoa</taxon>
        <taxon>Arthropoda</taxon>
        <taxon>Hexapoda</taxon>
        <taxon>Collembola</taxon>
        <taxon>Symphypleona</taxon>
        <taxon>Sminthuridae</taxon>
        <taxon>Allacma</taxon>
    </lineage>
</organism>